<dbReference type="InterPro" id="IPR027417">
    <property type="entry name" value="P-loop_NTPase"/>
</dbReference>
<dbReference type="InterPro" id="IPR003593">
    <property type="entry name" value="AAA+_ATPase"/>
</dbReference>
<dbReference type="Proteomes" id="UP000433406">
    <property type="component" value="Unassembled WGS sequence"/>
</dbReference>
<dbReference type="Gene3D" id="3.40.50.300">
    <property type="entry name" value="P-loop containing nucleotide triphosphate hydrolases"/>
    <property type="match status" value="1"/>
</dbReference>
<dbReference type="SUPFAM" id="SSF52540">
    <property type="entry name" value="P-loop containing nucleoside triphosphate hydrolases"/>
    <property type="match status" value="1"/>
</dbReference>
<accession>A0A6I3IXS8</accession>
<sequence>MTQALVDSVSDLGPATPKLRIENVGKEFELRKGARFKALSDITFDVARGEFVSVVGPSGCGKSTLLRMIAGLDVPSTGSIEISQDVPGRSPTAVVFQEYSIFPWKSVEENVAFGLRMRGEKRKDALVTARSWLKKVNLGGFEKSYPATLSGGMKQRVAVARALALDPEVLLLDEPFAALDAQMREVLQEELLEQWQDDGNERSAMLVTHSLDEAILLGDTVVLMSATPGVVRARYDVPFERPRSPHLRGTKEFAELRDLIWNDLREEVLAASRAREAADKG</sequence>
<dbReference type="CDD" id="cd03293">
    <property type="entry name" value="ABC_NrtD_SsuB_transporters"/>
    <property type="match status" value="1"/>
</dbReference>
<organism evidence="4 5">
    <name type="scientific">Nocardioides marmotae</name>
    <dbReference type="NCBI Taxonomy" id="2663857"/>
    <lineage>
        <taxon>Bacteria</taxon>
        <taxon>Bacillati</taxon>
        <taxon>Actinomycetota</taxon>
        <taxon>Actinomycetes</taxon>
        <taxon>Propionibacteriales</taxon>
        <taxon>Nocardioidaceae</taxon>
        <taxon>Nocardioides</taxon>
    </lineage>
</organism>
<dbReference type="InterPro" id="IPR003439">
    <property type="entry name" value="ABC_transporter-like_ATP-bd"/>
</dbReference>
<keyword evidence="5" id="KW-1185">Reference proteome</keyword>
<evidence type="ECO:0000256" key="3">
    <source>
        <dbReference type="ARBA" id="ARBA00022840"/>
    </source>
</evidence>
<dbReference type="PROSITE" id="PS00211">
    <property type="entry name" value="ABC_TRANSPORTER_1"/>
    <property type="match status" value="1"/>
</dbReference>
<evidence type="ECO:0000313" key="4">
    <source>
        <dbReference type="EMBL" id="MTB93907.1"/>
    </source>
</evidence>
<protein>
    <submittedName>
        <fullName evidence="4">ATP-binding cassette domain-containing protein</fullName>
    </submittedName>
</protein>
<dbReference type="PROSITE" id="PS50893">
    <property type="entry name" value="ABC_TRANSPORTER_2"/>
    <property type="match status" value="1"/>
</dbReference>
<keyword evidence="2" id="KW-0547">Nucleotide-binding</keyword>
<keyword evidence="3 4" id="KW-0067">ATP-binding</keyword>
<keyword evidence="1" id="KW-0813">Transport</keyword>
<dbReference type="EMBL" id="WLCI01000003">
    <property type="protein sequence ID" value="MTB93907.1"/>
    <property type="molecule type" value="Genomic_DNA"/>
</dbReference>
<dbReference type="SMART" id="SM00382">
    <property type="entry name" value="AAA"/>
    <property type="match status" value="1"/>
</dbReference>
<dbReference type="PANTHER" id="PTHR42788">
    <property type="entry name" value="TAURINE IMPORT ATP-BINDING PROTEIN-RELATED"/>
    <property type="match status" value="1"/>
</dbReference>
<dbReference type="InterPro" id="IPR017871">
    <property type="entry name" value="ABC_transporter-like_CS"/>
</dbReference>
<dbReference type="Pfam" id="PF00005">
    <property type="entry name" value="ABC_tran"/>
    <property type="match status" value="1"/>
</dbReference>
<comment type="caution">
    <text evidence="4">The sequence shown here is derived from an EMBL/GenBank/DDBJ whole genome shotgun (WGS) entry which is preliminary data.</text>
</comment>
<dbReference type="RefSeq" id="WP_171896095.1">
    <property type="nucleotide sequence ID" value="NZ_CP053660.1"/>
</dbReference>
<dbReference type="AlphaFoldDB" id="A0A6I3IXS8"/>
<name>A0A6I3IXS8_9ACTN</name>
<dbReference type="GO" id="GO:0005524">
    <property type="term" value="F:ATP binding"/>
    <property type="evidence" value="ECO:0007669"/>
    <property type="project" value="UniProtKB-KW"/>
</dbReference>
<dbReference type="PANTHER" id="PTHR42788:SF13">
    <property type="entry name" value="ALIPHATIC SULFONATES IMPORT ATP-BINDING PROTEIN SSUB"/>
    <property type="match status" value="1"/>
</dbReference>
<reference evidence="4 5" key="1">
    <citation type="submission" date="2019-10" db="EMBL/GenBank/DDBJ databases">
        <title>Nocardioides novel species isolated from the excrement of Marmot.</title>
        <authorList>
            <person name="Zhang G."/>
        </authorList>
    </citation>
    <scope>NUCLEOTIDE SEQUENCE [LARGE SCALE GENOMIC DNA]</scope>
    <source>
        <strain evidence="5">zg-579</strain>
    </source>
</reference>
<proteinExistence type="predicted"/>
<evidence type="ECO:0000313" key="5">
    <source>
        <dbReference type="Proteomes" id="UP000433406"/>
    </source>
</evidence>
<dbReference type="GO" id="GO:0016887">
    <property type="term" value="F:ATP hydrolysis activity"/>
    <property type="evidence" value="ECO:0007669"/>
    <property type="project" value="InterPro"/>
</dbReference>
<dbReference type="InterPro" id="IPR050166">
    <property type="entry name" value="ABC_transporter_ATP-bind"/>
</dbReference>
<evidence type="ECO:0000256" key="2">
    <source>
        <dbReference type="ARBA" id="ARBA00022741"/>
    </source>
</evidence>
<evidence type="ECO:0000256" key="1">
    <source>
        <dbReference type="ARBA" id="ARBA00022448"/>
    </source>
</evidence>
<gene>
    <name evidence="4" type="ORF">GGQ22_02320</name>
</gene>